<proteinExistence type="predicted"/>
<keyword evidence="1" id="KW-1185">Reference proteome</keyword>
<organism evidence="1 2">
    <name type="scientific">Camelus bactrianus</name>
    <name type="common">Bactrian camel</name>
    <dbReference type="NCBI Taxonomy" id="9837"/>
    <lineage>
        <taxon>Eukaryota</taxon>
        <taxon>Metazoa</taxon>
        <taxon>Chordata</taxon>
        <taxon>Craniata</taxon>
        <taxon>Vertebrata</taxon>
        <taxon>Euteleostomi</taxon>
        <taxon>Mammalia</taxon>
        <taxon>Eutheria</taxon>
        <taxon>Laurasiatheria</taxon>
        <taxon>Artiodactyla</taxon>
        <taxon>Tylopoda</taxon>
        <taxon>Camelidae</taxon>
        <taxon>Camelus</taxon>
    </lineage>
</organism>
<protein>
    <submittedName>
        <fullName evidence="2">Uncharacterized protein LOC141577407</fullName>
    </submittedName>
</protein>
<evidence type="ECO:0000313" key="2">
    <source>
        <dbReference type="RefSeq" id="XP_074217551.1"/>
    </source>
</evidence>
<dbReference type="RefSeq" id="XP_074217551.1">
    <property type="nucleotide sequence ID" value="XM_074361450.1"/>
</dbReference>
<gene>
    <name evidence="2" type="primary">LOC141577407</name>
</gene>
<name>A0AC58Q5I2_CAMBA</name>
<reference evidence="2" key="1">
    <citation type="submission" date="2025-08" db="UniProtKB">
        <authorList>
            <consortium name="RefSeq"/>
        </authorList>
    </citation>
    <scope>IDENTIFICATION</scope>
    <source>
        <tissue evidence="2">Blood</tissue>
    </source>
</reference>
<sequence>MPFWPPLLCDAIGASSGIRTPRSINLHTLFRGGAPPRQAPLSWYWCRSVPGGDPGLKAPVLCPSTDTSSDLSQPRLVRSWEARPCAPYQVTLAFGAVRVGALWTLRTPRGDPARPPGERTVCGRNTTSWPRDWSLRGCLGSVAVSPVLTPCFTLSQSGGDNASCLCPFPGKGEGLPGVSRPLRARTSAGHRRGASAPTAGGGWGAQGVEPPPCPGPRALCCLSSPGRGGGTEAAVSPSLPGTLESVFLWPVVSEWFGSQVPRDSAGGESPCQPRALAGGRCSAPQAARRLRAGIQGIGCSRAAWLPNHAGDRVASGSDPRALGGVCSTWRGAGGSGDRSYRASGLGTPAHSRAGTGITWGQADRTW</sequence>
<evidence type="ECO:0000313" key="1">
    <source>
        <dbReference type="Proteomes" id="UP001732780"/>
    </source>
</evidence>
<accession>A0AC58Q5I2</accession>
<dbReference type="Proteomes" id="UP001732780">
    <property type="component" value="Chromosome 4"/>
</dbReference>